<proteinExistence type="predicted"/>
<dbReference type="Proteomes" id="UP000561181">
    <property type="component" value="Unassembled WGS sequence"/>
</dbReference>
<dbReference type="SUPFAM" id="SSF46894">
    <property type="entry name" value="C-terminal effector domain of the bipartite response regulators"/>
    <property type="match status" value="1"/>
</dbReference>
<gene>
    <name evidence="3" type="ORF">HKD42_09180</name>
</gene>
<dbReference type="Pfam" id="PF00196">
    <property type="entry name" value="GerE"/>
    <property type="match status" value="1"/>
</dbReference>
<keyword evidence="1" id="KW-0472">Membrane</keyword>
<dbReference type="Gene3D" id="1.10.10.10">
    <property type="entry name" value="Winged helix-like DNA-binding domain superfamily/Winged helix DNA-binding domain"/>
    <property type="match status" value="1"/>
</dbReference>
<dbReference type="GO" id="GO:0003677">
    <property type="term" value="F:DNA binding"/>
    <property type="evidence" value="ECO:0007669"/>
    <property type="project" value="InterPro"/>
</dbReference>
<dbReference type="InterPro" id="IPR016032">
    <property type="entry name" value="Sig_transdc_resp-reg_C-effctor"/>
</dbReference>
<evidence type="ECO:0000313" key="3">
    <source>
        <dbReference type="EMBL" id="NMW32229.1"/>
    </source>
</evidence>
<name>A0A848QMX3_9SPHN</name>
<dbReference type="InterPro" id="IPR000792">
    <property type="entry name" value="Tscrpt_reg_LuxR_C"/>
</dbReference>
<dbReference type="RefSeq" id="WP_170012677.1">
    <property type="nucleotide sequence ID" value="NZ_JABCRE010000003.1"/>
</dbReference>
<comment type="caution">
    <text evidence="3">The sequence shown here is derived from an EMBL/GenBank/DDBJ whole genome shotgun (WGS) entry which is preliminary data.</text>
</comment>
<reference evidence="3 4" key="1">
    <citation type="submission" date="2020-04" db="EMBL/GenBank/DDBJ databases">
        <authorList>
            <person name="Liu A."/>
        </authorList>
    </citation>
    <scope>NUCLEOTIDE SEQUENCE [LARGE SCALE GENOMIC DNA]</scope>
    <source>
        <strain evidence="3 4">RZ02</strain>
    </source>
</reference>
<evidence type="ECO:0000259" key="2">
    <source>
        <dbReference type="Pfam" id="PF00196"/>
    </source>
</evidence>
<dbReference type="InterPro" id="IPR036388">
    <property type="entry name" value="WH-like_DNA-bd_sf"/>
</dbReference>
<evidence type="ECO:0000313" key="4">
    <source>
        <dbReference type="Proteomes" id="UP000561181"/>
    </source>
</evidence>
<dbReference type="GO" id="GO:0006355">
    <property type="term" value="P:regulation of DNA-templated transcription"/>
    <property type="evidence" value="ECO:0007669"/>
    <property type="project" value="InterPro"/>
</dbReference>
<evidence type="ECO:0000256" key="1">
    <source>
        <dbReference type="SAM" id="Phobius"/>
    </source>
</evidence>
<accession>A0A848QMX3</accession>
<keyword evidence="1" id="KW-1133">Transmembrane helix</keyword>
<dbReference type="EMBL" id="JABCRE010000003">
    <property type="protein sequence ID" value="NMW32229.1"/>
    <property type="molecule type" value="Genomic_DNA"/>
</dbReference>
<organism evidence="3 4">
    <name type="scientific">Pontixanthobacter rizhaonensis</name>
    <dbReference type="NCBI Taxonomy" id="2730337"/>
    <lineage>
        <taxon>Bacteria</taxon>
        <taxon>Pseudomonadati</taxon>
        <taxon>Pseudomonadota</taxon>
        <taxon>Alphaproteobacteria</taxon>
        <taxon>Sphingomonadales</taxon>
        <taxon>Erythrobacteraceae</taxon>
        <taxon>Pontixanthobacter</taxon>
    </lineage>
</organism>
<keyword evidence="4" id="KW-1185">Reference proteome</keyword>
<keyword evidence="1" id="KW-0812">Transmembrane</keyword>
<sequence>MNAPAIPKLTDRQRDVLERIDRRVPIKVIAGDLGLSEARINQHIRTLKDKFECESMNELVERYRSFSSYKSEACVKEVGPEDPYSNSLYRNTQLPDEPIFPDQGSRVDPGKIAFSDAHHVLIDAPWTKSREPVVVPHMLDGDHAVLRRFAAMIGIAFGIVAAVILVVAAAVTVSEVLDGKASLRTENQGP</sequence>
<dbReference type="AlphaFoldDB" id="A0A848QMX3"/>
<feature type="domain" description="HTH luxR-type" evidence="2">
    <location>
        <begin position="8"/>
        <end position="60"/>
    </location>
</feature>
<protein>
    <recommendedName>
        <fullName evidence="2">HTH luxR-type domain-containing protein</fullName>
    </recommendedName>
</protein>
<feature type="transmembrane region" description="Helical" evidence="1">
    <location>
        <begin position="149"/>
        <end position="173"/>
    </location>
</feature>